<dbReference type="PANTHER" id="PTHR35526">
    <property type="entry name" value="ANTI-SIGMA-F FACTOR RSBW-RELATED"/>
    <property type="match status" value="1"/>
</dbReference>
<reference evidence="3 4" key="1">
    <citation type="submission" date="2016-03" db="EMBL/GenBank/DDBJ databases">
        <title>Draft genome sequence of Paenibacillus antarcticus CECT 5836.</title>
        <authorList>
            <person name="Shin S.-K."/>
            <person name="Yi H."/>
        </authorList>
    </citation>
    <scope>NUCLEOTIDE SEQUENCE [LARGE SCALE GENOMIC DNA]</scope>
    <source>
        <strain evidence="3 4">CECT 5836</strain>
    </source>
</reference>
<keyword evidence="1" id="KW-0723">Serine/threonine-protein kinase</keyword>
<comment type="caution">
    <text evidence="3">The sequence shown here is derived from an EMBL/GenBank/DDBJ whole genome shotgun (WGS) entry which is preliminary data.</text>
</comment>
<dbReference type="OrthoDB" id="9798941at2"/>
<dbReference type="PANTHER" id="PTHR35526:SF3">
    <property type="entry name" value="ANTI-SIGMA-F FACTOR RSBW"/>
    <property type="match status" value="1"/>
</dbReference>
<dbReference type="Proteomes" id="UP000077355">
    <property type="component" value="Unassembled WGS sequence"/>
</dbReference>
<organism evidence="3 4">
    <name type="scientific">Paenibacillus antarcticus</name>
    <dbReference type="NCBI Taxonomy" id="253703"/>
    <lineage>
        <taxon>Bacteria</taxon>
        <taxon>Bacillati</taxon>
        <taxon>Bacillota</taxon>
        <taxon>Bacilli</taxon>
        <taxon>Bacillales</taxon>
        <taxon>Paenibacillaceae</taxon>
        <taxon>Paenibacillus</taxon>
    </lineage>
</organism>
<evidence type="ECO:0000256" key="1">
    <source>
        <dbReference type="ARBA" id="ARBA00022527"/>
    </source>
</evidence>
<dbReference type="RefSeq" id="WP_068650238.1">
    <property type="nucleotide sequence ID" value="NZ_CP043611.1"/>
</dbReference>
<keyword evidence="1" id="KW-0418">Kinase</keyword>
<keyword evidence="1" id="KW-0808">Transferase</keyword>
<dbReference type="CDD" id="cd16936">
    <property type="entry name" value="HATPase_RsbW-like"/>
    <property type="match status" value="1"/>
</dbReference>
<feature type="domain" description="Histidine kinase/HSP90-like ATPase" evidence="2">
    <location>
        <begin position="13"/>
        <end position="142"/>
    </location>
</feature>
<dbReference type="SUPFAM" id="SSF55874">
    <property type="entry name" value="ATPase domain of HSP90 chaperone/DNA topoisomerase II/histidine kinase"/>
    <property type="match status" value="1"/>
</dbReference>
<dbReference type="Pfam" id="PF13581">
    <property type="entry name" value="HATPase_c_2"/>
    <property type="match status" value="1"/>
</dbReference>
<dbReference type="InterPro" id="IPR036890">
    <property type="entry name" value="HATPase_C_sf"/>
</dbReference>
<evidence type="ECO:0000313" key="4">
    <source>
        <dbReference type="Proteomes" id="UP000077355"/>
    </source>
</evidence>
<dbReference type="InterPro" id="IPR050267">
    <property type="entry name" value="Anti-sigma-factor_SerPK"/>
</dbReference>
<dbReference type="AlphaFoldDB" id="A0A168NIT9"/>
<gene>
    <name evidence="3" type="ORF">PBAT_13105</name>
</gene>
<accession>A0A168NIT9</accession>
<dbReference type="NCBIfam" id="NF003144">
    <property type="entry name" value="PRK04069.1"/>
    <property type="match status" value="1"/>
</dbReference>
<name>A0A168NIT9_9BACL</name>
<evidence type="ECO:0000259" key="2">
    <source>
        <dbReference type="Pfam" id="PF13581"/>
    </source>
</evidence>
<sequence length="151" mass="16361">MNGEAVQKVVISLPASADYVDIVRLNLYGIASKMGFSYEDIEDMKVAVSEACNNSVLYAYGQEDGTVEVTFEINGDLLSITVKDEGDSFDNLTAQGEGSTLHDKELDDVQIGGLGFFLMQALMDDVSVESQAGCGTKVVLTKRLMRSEEMV</sequence>
<dbReference type="GO" id="GO:0004674">
    <property type="term" value="F:protein serine/threonine kinase activity"/>
    <property type="evidence" value="ECO:0007669"/>
    <property type="project" value="UniProtKB-KW"/>
</dbReference>
<evidence type="ECO:0000313" key="3">
    <source>
        <dbReference type="EMBL" id="OAB45833.1"/>
    </source>
</evidence>
<proteinExistence type="predicted"/>
<dbReference type="InterPro" id="IPR003594">
    <property type="entry name" value="HATPase_dom"/>
</dbReference>
<dbReference type="EMBL" id="LVJI01000016">
    <property type="protein sequence ID" value="OAB45833.1"/>
    <property type="molecule type" value="Genomic_DNA"/>
</dbReference>
<protein>
    <submittedName>
        <fullName evidence="3">Anti-sigma B factor RsbW</fullName>
    </submittedName>
</protein>
<dbReference type="Gene3D" id="3.30.565.10">
    <property type="entry name" value="Histidine kinase-like ATPase, C-terminal domain"/>
    <property type="match status" value="1"/>
</dbReference>
<keyword evidence="4" id="KW-1185">Reference proteome</keyword>